<evidence type="ECO:0000313" key="1">
    <source>
        <dbReference type="EMBL" id="KAK9032486.1"/>
    </source>
</evidence>
<reference evidence="1 2" key="1">
    <citation type="journal article" date="2024" name="G3 (Bethesda)">
        <title>Genome assembly of Hibiscus sabdariffa L. provides insights into metabolisms of medicinal natural products.</title>
        <authorList>
            <person name="Kim T."/>
        </authorList>
    </citation>
    <scope>NUCLEOTIDE SEQUENCE [LARGE SCALE GENOMIC DNA]</scope>
    <source>
        <strain evidence="1">TK-2024</strain>
        <tissue evidence="1">Old leaves</tissue>
    </source>
</reference>
<keyword evidence="2" id="KW-1185">Reference proteome</keyword>
<organism evidence="1 2">
    <name type="scientific">Hibiscus sabdariffa</name>
    <name type="common">roselle</name>
    <dbReference type="NCBI Taxonomy" id="183260"/>
    <lineage>
        <taxon>Eukaryota</taxon>
        <taxon>Viridiplantae</taxon>
        <taxon>Streptophyta</taxon>
        <taxon>Embryophyta</taxon>
        <taxon>Tracheophyta</taxon>
        <taxon>Spermatophyta</taxon>
        <taxon>Magnoliopsida</taxon>
        <taxon>eudicotyledons</taxon>
        <taxon>Gunneridae</taxon>
        <taxon>Pentapetalae</taxon>
        <taxon>rosids</taxon>
        <taxon>malvids</taxon>
        <taxon>Malvales</taxon>
        <taxon>Malvaceae</taxon>
        <taxon>Malvoideae</taxon>
        <taxon>Hibiscus</taxon>
    </lineage>
</organism>
<gene>
    <name evidence="1" type="ORF">V6N11_056748</name>
</gene>
<evidence type="ECO:0000313" key="2">
    <source>
        <dbReference type="Proteomes" id="UP001396334"/>
    </source>
</evidence>
<dbReference type="EMBL" id="JBBPBN010000009">
    <property type="protein sequence ID" value="KAK9032486.1"/>
    <property type="molecule type" value="Genomic_DNA"/>
</dbReference>
<proteinExistence type="predicted"/>
<protein>
    <submittedName>
        <fullName evidence="1">Uncharacterized protein</fullName>
    </submittedName>
</protein>
<accession>A0ABR2T4T1</accession>
<comment type="caution">
    <text evidence="1">The sequence shown here is derived from an EMBL/GenBank/DDBJ whole genome shotgun (WGS) entry which is preliminary data.</text>
</comment>
<name>A0ABR2T4T1_9ROSI</name>
<dbReference type="Proteomes" id="UP001396334">
    <property type="component" value="Unassembled WGS sequence"/>
</dbReference>
<sequence>MVIMDAQKLRIVDDWALNLSSTLESTFALRLISYCSEPVFTSECLHSQRACTRVVSIPYSERADDV</sequence>